<proteinExistence type="predicted"/>
<organism evidence="2 3">
    <name type="scientific">Orchesella dallaii</name>
    <dbReference type="NCBI Taxonomy" id="48710"/>
    <lineage>
        <taxon>Eukaryota</taxon>
        <taxon>Metazoa</taxon>
        <taxon>Ecdysozoa</taxon>
        <taxon>Arthropoda</taxon>
        <taxon>Hexapoda</taxon>
        <taxon>Collembola</taxon>
        <taxon>Entomobryomorpha</taxon>
        <taxon>Entomobryoidea</taxon>
        <taxon>Orchesellidae</taxon>
        <taxon>Orchesellinae</taxon>
        <taxon>Orchesella</taxon>
    </lineage>
</organism>
<sequence length="355" mass="39615">MIFQPNLIVNVVEPTDRGRLITPYPFVTHYIGRNKYPLTTSKSSSVFQASFSGNQPFSGPVKKLTFLQLGSCEAPDMTPYTRTCKTVEFNGHISNTRTAFDIIRQLPEVTKVSFLIGQSQQPTYAESFVEFFSHTPPCPSVNRLSIFLDLHHFHSFSHDCSTAQCNGQCLSLIQYSLICLVESILKHAADSFPNLKDLVVELPEDDRLCHAVQMLIQICPGLRKKTQTSVQNIPSNDCLEAQEYSVTFNGSHQLPVPWTDHGSPRSEDEFAVSNQQGPMPIRPVNIHYEPPLSGMGSTSPSSGDQFVQPMYRPPPGFMPLPQSHAMSGSSLERDSPQSEIDVHQRVNSWLSSLDE</sequence>
<feature type="region of interest" description="Disordered" evidence="1">
    <location>
        <begin position="255"/>
        <end position="355"/>
    </location>
</feature>
<dbReference type="Proteomes" id="UP001642540">
    <property type="component" value="Unassembled WGS sequence"/>
</dbReference>
<feature type="compositionally biased region" description="Polar residues" evidence="1">
    <location>
        <begin position="295"/>
        <end position="305"/>
    </location>
</feature>
<feature type="compositionally biased region" description="Basic and acidic residues" evidence="1">
    <location>
        <begin position="331"/>
        <end position="344"/>
    </location>
</feature>
<evidence type="ECO:0000313" key="2">
    <source>
        <dbReference type="EMBL" id="CAL8086987.1"/>
    </source>
</evidence>
<comment type="caution">
    <text evidence="2">The sequence shown here is derived from an EMBL/GenBank/DDBJ whole genome shotgun (WGS) entry which is preliminary data.</text>
</comment>
<dbReference type="EMBL" id="CAXLJM020000020">
    <property type="protein sequence ID" value="CAL8086987.1"/>
    <property type="molecule type" value="Genomic_DNA"/>
</dbReference>
<protein>
    <submittedName>
        <fullName evidence="2">Uncharacterized protein</fullName>
    </submittedName>
</protein>
<reference evidence="2 3" key="1">
    <citation type="submission" date="2024-08" db="EMBL/GenBank/DDBJ databases">
        <authorList>
            <person name="Cucini C."/>
            <person name="Frati F."/>
        </authorList>
    </citation>
    <scope>NUCLEOTIDE SEQUENCE [LARGE SCALE GENOMIC DNA]</scope>
</reference>
<gene>
    <name evidence="2" type="ORF">ODALV1_LOCUS6603</name>
</gene>
<accession>A0ABP1Q2S4</accession>
<name>A0ABP1Q2S4_9HEXA</name>
<feature type="compositionally biased region" description="Polar residues" evidence="1">
    <location>
        <begin position="345"/>
        <end position="355"/>
    </location>
</feature>
<evidence type="ECO:0000256" key="1">
    <source>
        <dbReference type="SAM" id="MobiDB-lite"/>
    </source>
</evidence>
<evidence type="ECO:0000313" key="3">
    <source>
        <dbReference type="Proteomes" id="UP001642540"/>
    </source>
</evidence>
<keyword evidence="3" id="KW-1185">Reference proteome</keyword>